<evidence type="ECO:0000313" key="1">
    <source>
        <dbReference type="EMBL" id="CUN26000.1"/>
    </source>
</evidence>
<accession>A0A173VGW6</accession>
<dbReference type="Proteomes" id="UP000095591">
    <property type="component" value="Unassembled WGS sequence"/>
</dbReference>
<sequence length="146" mass="16916">MGISQIVRDERELKKLLRSSTGLKVFEAMLIGSYNGFISLSDEAILDKAHITFYRGSWDCINGGIYKICIYTPSIGNRANVPYIQSIVRKITNALDIRFGKDRWNECNQSLLERWRPLSRFSFYLQLPNFRDIITGTSRPPKCNRF</sequence>
<protein>
    <submittedName>
        <fullName evidence="1">Uncharacterized protein</fullName>
    </submittedName>
</protein>
<dbReference type="RefSeq" id="WP_057319725.1">
    <property type="nucleotide sequence ID" value="NZ_CYXP01000007.1"/>
</dbReference>
<proteinExistence type="predicted"/>
<gene>
    <name evidence="1" type="ORF">ERS852429_02997</name>
</gene>
<dbReference type="EMBL" id="CYXP01000007">
    <property type="protein sequence ID" value="CUN26000.1"/>
    <property type="molecule type" value="Genomic_DNA"/>
</dbReference>
<reference evidence="1 2" key="1">
    <citation type="submission" date="2015-09" db="EMBL/GenBank/DDBJ databases">
        <authorList>
            <consortium name="Pathogen Informatics"/>
        </authorList>
    </citation>
    <scope>NUCLEOTIDE SEQUENCE [LARGE SCALE GENOMIC DNA]</scope>
    <source>
        <strain evidence="1 2">2789STDY5608872</strain>
    </source>
</reference>
<name>A0A173VGW6_PARDI</name>
<organism evidence="1 2">
    <name type="scientific">Parabacteroides distasonis</name>
    <dbReference type="NCBI Taxonomy" id="823"/>
    <lineage>
        <taxon>Bacteria</taxon>
        <taxon>Pseudomonadati</taxon>
        <taxon>Bacteroidota</taxon>
        <taxon>Bacteroidia</taxon>
        <taxon>Bacteroidales</taxon>
        <taxon>Tannerellaceae</taxon>
        <taxon>Parabacteroides</taxon>
    </lineage>
</organism>
<evidence type="ECO:0000313" key="2">
    <source>
        <dbReference type="Proteomes" id="UP000095591"/>
    </source>
</evidence>
<dbReference type="AlphaFoldDB" id="A0A173VGW6"/>